<evidence type="ECO:0000259" key="1">
    <source>
        <dbReference type="Pfam" id="PF12680"/>
    </source>
</evidence>
<dbReference type="InterPro" id="IPR032710">
    <property type="entry name" value="NTF2-like_dom_sf"/>
</dbReference>
<name>A0AAW0FMM3_9APHY</name>
<accession>A0AAW0FMM3</accession>
<reference evidence="2 3" key="1">
    <citation type="submission" date="2022-09" db="EMBL/GenBank/DDBJ databases">
        <authorList>
            <person name="Palmer J.M."/>
        </authorList>
    </citation>
    <scope>NUCLEOTIDE SEQUENCE [LARGE SCALE GENOMIC DNA]</scope>
    <source>
        <strain evidence="2 3">DSM 7382</strain>
    </source>
</reference>
<evidence type="ECO:0000313" key="2">
    <source>
        <dbReference type="EMBL" id="KAK7682590.1"/>
    </source>
</evidence>
<sequence>MSSRVSGSIPSNPTPQLQVVLDYLTAVCEGDFSKMTTFLTDDFMHHVHPRSLGIPSSDKAAWTQFNVNIYPFFEGFKLQIYEIVEGGNTVSLHASSSSTTTSGAHYNNEYALFFELVAAAEGSLQIRRQKEFVNSKYASEFFLAEKARQEAAGHKFPM</sequence>
<comment type="caution">
    <text evidence="2">The sequence shown here is derived from an EMBL/GenBank/DDBJ whole genome shotgun (WGS) entry which is preliminary data.</text>
</comment>
<keyword evidence="3" id="KW-1185">Reference proteome</keyword>
<organism evidence="2 3">
    <name type="scientific">Cerrena zonata</name>
    <dbReference type="NCBI Taxonomy" id="2478898"/>
    <lineage>
        <taxon>Eukaryota</taxon>
        <taxon>Fungi</taxon>
        <taxon>Dikarya</taxon>
        <taxon>Basidiomycota</taxon>
        <taxon>Agaricomycotina</taxon>
        <taxon>Agaricomycetes</taxon>
        <taxon>Polyporales</taxon>
        <taxon>Cerrenaceae</taxon>
        <taxon>Cerrena</taxon>
    </lineage>
</organism>
<dbReference type="AlphaFoldDB" id="A0AAW0FMM3"/>
<dbReference type="InterPro" id="IPR050977">
    <property type="entry name" value="Fungal_Meroterpenoid_Isomerase"/>
</dbReference>
<dbReference type="InterPro" id="IPR037401">
    <property type="entry name" value="SnoaL-like"/>
</dbReference>
<dbReference type="Gene3D" id="3.10.450.50">
    <property type="match status" value="1"/>
</dbReference>
<dbReference type="Proteomes" id="UP001385951">
    <property type="component" value="Unassembled WGS sequence"/>
</dbReference>
<gene>
    <name evidence="2" type="ORF">QCA50_014390</name>
</gene>
<evidence type="ECO:0000313" key="3">
    <source>
        <dbReference type="Proteomes" id="UP001385951"/>
    </source>
</evidence>
<proteinExistence type="predicted"/>
<dbReference type="PANTHER" id="PTHR39598:SF1">
    <property type="entry name" value="AUSTINOID BIOSYNTHESIS CLUSTERS PROTEIN F-RELATED"/>
    <property type="match status" value="1"/>
</dbReference>
<dbReference type="SUPFAM" id="SSF54427">
    <property type="entry name" value="NTF2-like"/>
    <property type="match status" value="1"/>
</dbReference>
<feature type="domain" description="SnoaL-like" evidence="1">
    <location>
        <begin position="20"/>
        <end position="116"/>
    </location>
</feature>
<dbReference type="EMBL" id="JASBNA010000035">
    <property type="protein sequence ID" value="KAK7682590.1"/>
    <property type="molecule type" value="Genomic_DNA"/>
</dbReference>
<protein>
    <recommendedName>
        <fullName evidence="1">SnoaL-like domain-containing protein</fullName>
    </recommendedName>
</protein>
<dbReference type="PANTHER" id="PTHR39598">
    <property type="entry name" value="AUSTINOL SYNTHESIS PROTEIN F-RELATED"/>
    <property type="match status" value="1"/>
</dbReference>
<dbReference type="Pfam" id="PF12680">
    <property type="entry name" value="SnoaL_2"/>
    <property type="match status" value="1"/>
</dbReference>